<keyword evidence="2" id="KW-0819">tRNA processing</keyword>
<dbReference type="PANTHER" id="PTHR15441:SF1">
    <property type="entry name" value="RIBONUCLEASE P PROTEIN SUBUNIT P14"/>
    <property type="match status" value="1"/>
</dbReference>
<reference evidence="3" key="1">
    <citation type="submission" date="2022-11" db="EMBL/GenBank/DDBJ databases">
        <authorList>
            <person name="Morgan W.R."/>
            <person name="Tartar A."/>
        </authorList>
    </citation>
    <scope>NUCLEOTIDE SEQUENCE</scope>
    <source>
        <strain evidence="3">ARSEF 373</strain>
    </source>
</reference>
<comment type="caution">
    <text evidence="3">The sequence shown here is derived from an EMBL/GenBank/DDBJ whole genome shotgun (WGS) entry which is preliminary data.</text>
</comment>
<proteinExistence type="inferred from homology"/>
<dbReference type="GO" id="GO:0030681">
    <property type="term" value="C:multimeric ribonuclease P complex"/>
    <property type="evidence" value="ECO:0007669"/>
    <property type="project" value="TreeGrafter"/>
</dbReference>
<dbReference type="Gene3D" id="3.30.70.3250">
    <property type="entry name" value="Ribonuclease P, Pop5 subunit"/>
    <property type="match status" value="1"/>
</dbReference>
<accession>A0AAV2ZA35</accession>
<gene>
    <name evidence="3" type="ORF">N0F65_003886</name>
</gene>
<dbReference type="GO" id="GO:0033204">
    <property type="term" value="F:ribonuclease P RNA binding"/>
    <property type="evidence" value="ECO:0007669"/>
    <property type="project" value="TreeGrafter"/>
</dbReference>
<dbReference type="PANTHER" id="PTHR15441">
    <property type="entry name" value="RIBONUCLEASE P PROTEIN SUBUNIT P14"/>
    <property type="match status" value="1"/>
</dbReference>
<dbReference type="Pfam" id="PF01900">
    <property type="entry name" value="RNase_P_Rpp14"/>
    <property type="match status" value="1"/>
</dbReference>
<sequence length="235" mass="26336">MTSAVAPSSTKSDRAHHKFYLAHEHRFLKVAIVPDDQIAQVDPKRLRFNIDNMLKAVFGVVGASKCEFDILSCRRPTPDEPFVALIRVRKSALETLWGALTMCTALDGKLCKIQVLHVSSTLLDMASDVIKFHRENRTEGCTTKAMDLAAGNDIWTSFGVGMSIEPRFLHENRSEGCRAETMNEAAMYQYRTEGNAVDAACLALLHGSLSVAGYFPIERWMLNKLFPRILMDRND</sequence>
<organism evidence="3 4">
    <name type="scientific">Lagenidium giganteum</name>
    <dbReference type="NCBI Taxonomy" id="4803"/>
    <lineage>
        <taxon>Eukaryota</taxon>
        <taxon>Sar</taxon>
        <taxon>Stramenopiles</taxon>
        <taxon>Oomycota</taxon>
        <taxon>Peronosporomycetes</taxon>
        <taxon>Pythiales</taxon>
        <taxon>Pythiaceae</taxon>
    </lineage>
</organism>
<keyword evidence="4" id="KW-1185">Reference proteome</keyword>
<dbReference type="AlphaFoldDB" id="A0AAV2ZA35"/>
<dbReference type="GO" id="GO:0005730">
    <property type="term" value="C:nucleolus"/>
    <property type="evidence" value="ECO:0007669"/>
    <property type="project" value="TreeGrafter"/>
</dbReference>
<comment type="similarity">
    <text evidence="1">Belongs to the eukaryotic/archaeal RNase P protein component 2 family.</text>
</comment>
<dbReference type="SUPFAM" id="SSF160350">
    <property type="entry name" value="Rnp2-like"/>
    <property type="match status" value="1"/>
</dbReference>
<name>A0AAV2ZA35_9STRA</name>
<dbReference type="GO" id="GO:0001682">
    <property type="term" value="P:tRNA 5'-leader removal"/>
    <property type="evidence" value="ECO:0007669"/>
    <property type="project" value="InterPro"/>
</dbReference>
<evidence type="ECO:0000313" key="4">
    <source>
        <dbReference type="Proteomes" id="UP001146120"/>
    </source>
</evidence>
<protein>
    <submittedName>
        <fullName evidence="3">Uncharacterized protein</fullName>
    </submittedName>
</protein>
<reference evidence="3" key="2">
    <citation type="journal article" date="2023" name="Microbiol Resour">
        <title>Decontamination and Annotation of the Draft Genome Sequence of the Oomycete Lagenidium giganteum ARSEF 373.</title>
        <authorList>
            <person name="Morgan W.R."/>
            <person name="Tartar A."/>
        </authorList>
    </citation>
    <scope>NUCLEOTIDE SEQUENCE</scope>
    <source>
        <strain evidence="3">ARSEF 373</strain>
    </source>
</reference>
<dbReference type="EMBL" id="DAKRPA010000022">
    <property type="protein sequence ID" value="DBA03166.1"/>
    <property type="molecule type" value="Genomic_DNA"/>
</dbReference>
<dbReference type="InterPro" id="IPR038085">
    <property type="entry name" value="Rnp2-like_sf"/>
</dbReference>
<evidence type="ECO:0000313" key="3">
    <source>
        <dbReference type="EMBL" id="DBA03166.1"/>
    </source>
</evidence>
<dbReference type="Proteomes" id="UP001146120">
    <property type="component" value="Unassembled WGS sequence"/>
</dbReference>
<evidence type="ECO:0000256" key="1">
    <source>
        <dbReference type="ARBA" id="ARBA00010800"/>
    </source>
</evidence>
<evidence type="ECO:0000256" key="2">
    <source>
        <dbReference type="ARBA" id="ARBA00022694"/>
    </source>
</evidence>
<dbReference type="InterPro" id="IPR002759">
    <property type="entry name" value="Pop5/Rpp14/Rnp2-like"/>
</dbReference>